<evidence type="ECO:0000259" key="1">
    <source>
        <dbReference type="Pfam" id="PF06439"/>
    </source>
</evidence>
<reference evidence="2 3" key="1">
    <citation type="submission" date="2019-02" db="EMBL/GenBank/DDBJ databases">
        <title>Deep-cultivation of Planctomycetes and their phenomic and genomic characterization uncovers novel biology.</title>
        <authorList>
            <person name="Wiegand S."/>
            <person name="Jogler M."/>
            <person name="Boedeker C."/>
            <person name="Pinto D."/>
            <person name="Vollmers J."/>
            <person name="Rivas-Marin E."/>
            <person name="Kohn T."/>
            <person name="Peeters S.H."/>
            <person name="Heuer A."/>
            <person name="Rast P."/>
            <person name="Oberbeckmann S."/>
            <person name="Bunk B."/>
            <person name="Jeske O."/>
            <person name="Meyerdierks A."/>
            <person name="Storesund J.E."/>
            <person name="Kallscheuer N."/>
            <person name="Luecker S."/>
            <person name="Lage O.M."/>
            <person name="Pohl T."/>
            <person name="Merkel B.J."/>
            <person name="Hornburger P."/>
            <person name="Mueller R.-W."/>
            <person name="Bruemmer F."/>
            <person name="Labrenz M."/>
            <person name="Spormann A.M."/>
            <person name="Op Den Camp H."/>
            <person name="Overmann J."/>
            <person name="Amann R."/>
            <person name="Jetten M.S.M."/>
            <person name="Mascher T."/>
            <person name="Medema M.H."/>
            <person name="Devos D.P."/>
            <person name="Kaster A.-K."/>
            <person name="Ovreas L."/>
            <person name="Rohde M."/>
            <person name="Galperin M.Y."/>
            <person name="Jogler C."/>
        </authorList>
    </citation>
    <scope>NUCLEOTIDE SEQUENCE [LARGE SCALE GENOMIC DNA]</scope>
    <source>
        <strain evidence="2 3">KOR42</strain>
    </source>
</reference>
<proteinExistence type="predicted"/>
<dbReference type="Gene3D" id="2.60.120.560">
    <property type="entry name" value="Exo-inulinase, domain 1"/>
    <property type="match status" value="1"/>
</dbReference>
<dbReference type="AlphaFoldDB" id="A0A5C5WYF7"/>
<sequence>MGVGEMSVCAIQRRLRQLSLLVPVLFGVSVADVSGQEATAEKVLFDGKTLDGWDGDPRFWRVEDGAIVGETTADNKAEQNTFLIYRGGEFGNFDMSFEYQVKGFNSGVQYRSEEIGEWSIGGYQCDFEDRWHSTDSGKVDKFSGMFFDEKGRMFMGQRGDAVVVRTNSENGKKPLIEKIGTVGDPVQLEKAIHRDGWNRCRVIANDFQFVHIINDRVMSIGIDEDTEHRKSSGLIAFQLHSGPPMQIRIRNLKVRELAND</sequence>
<accession>A0A5C5WYF7</accession>
<feature type="domain" description="3-keto-alpha-glucoside-1,2-lyase/3-keto-2-hydroxy-glucal hydratase" evidence="1">
    <location>
        <begin position="42"/>
        <end position="255"/>
    </location>
</feature>
<dbReference type="InterPro" id="IPR010496">
    <property type="entry name" value="AL/BT2_dom"/>
</dbReference>
<protein>
    <recommendedName>
        <fullName evidence="1">3-keto-alpha-glucoside-1,2-lyase/3-keto-2-hydroxy-glucal hydratase domain-containing protein</fullName>
    </recommendedName>
</protein>
<evidence type="ECO:0000313" key="2">
    <source>
        <dbReference type="EMBL" id="TWT55628.1"/>
    </source>
</evidence>
<dbReference type="GO" id="GO:0016787">
    <property type="term" value="F:hydrolase activity"/>
    <property type="evidence" value="ECO:0007669"/>
    <property type="project" value="InterPro"/>
</dbReference>
<dbReference type="EMBL" id="SIHI01000003">
    <property type="protein sequence ID" value="TWT55628.1"/>
    <property type="molecule type" value="Genomic_DNA"/>
</dbReference>
<dbReference type="Pfam" id="PF06439">
    <property type="entry name" value="3keto-disac_hyd"/>
    <property type="match status" value="1"/>
</dbReference>
<dbReference type="Proteomes" id="UP000317243">
    <property type="component" value="Unassembled WGS sequence"/>
</dbReference>
<gene>
    <name evidence="2" type="ORF">KOR42_27550</name>
</gene>
<organism evidence="2 3">
    <name type="scientific">Thalassoglobus neptunius</name>
    <dbReference type="NCBI Taxonomy" id="1938619"/>
    <lineage>
        <taxon>Bacteria</taxon>
        <taxon>Pseudomonadati</taxon>
        <taxon>Planctomycetota</taxon>
        <taxon>Planctomycetia</taxon>
        <taxon>Planctomycetales</taxon>
        <taxon>Planctomycetaceae</taxon>
        <taxon>Thalassoglobus</taxon>
    </lineage>
</organism>
<comment type="caution">
    <text evidence="2">The sequence shown here is derived from an EMBL/GenBank/DDBJ whole genome shotgun (WGS) entry which is preliminary data.</text>
</comment>
<keyword evidence="3" id="KW-1185">Reference proteome</keyword>
<evidence type="ECO:0000313" key="3">
    <source>
        <dbReference type="Proteomes" id="UP000317243"/>
    </source>
</evidence>
<name>A0A5C5WYF7_9PLAN</name>
<dbReference type="OrthoDB" id="272468at2"/>